<gene>
    <name evidence="8" type="ORF">HNQ60_004209</name>
</gene>
<keyword evidence="1 6" id="KW-0645">Protease</keyword>
<dbReference type="GO" id="GO:0046872">
    <property type="term" value="F:metal ion binding"/>
    <property type="evidence" value="ECO:0007669"/>
    <property type="project" value="UniProtKB-UniRule"/>
</dbReference>
<evidence type="ECO:0000256" key="3">
    <source>
        <dbReference type="ARBA" id="ARBA00022801"/>
    </source>
</evidence>
<keyword evidence="4 6" id="KW-0862">Zinc</keyword>
<comment type="caution">
    <text evidence="8">The sequence shown here is derived from an EMBL/GenBank/DDBJ whole genome shotgun (WGS) entry which is preliminary data.</text>
</comment>
<comment type="cofactor">
    <cofactor evidence="6">
        <name>Zn(2+)</name>
        <dbReference type="ChEBI" id="CHEBI:29105"/>
    </cofactor>
    <text evidence="6">Binds 1 zinc ion.</text>
</comment>
<dbReference type="AlphaFoldDB" id="A0A841HSN6"/>
<dbReference type="RefSeq" id="WP_184334704.1">
    <property type="nucleotide sequence ID" value="NZ_JACHHZ010000005.1"/>
</dbReference>
<reference evidence="8 9" key="1">
    <citation type="submission" date="2020-08" db="EMBL/GenBank/DDBJ databases">
        <title>Genomic Encyclopedia of Type Strains, Phase IV (KMG-IV): sequencing the most valuable type-strain genomes for metagenomic binning, comparative biology and taxonomic classification.</title>
        <authorList>
            <person name="Goeker M."/>
        </authorList>
    </citation>
    <scope>NUCLEOTIDE SEQUENCE [LARGE SCALE GENOMIC DNA]</scope>
    <source>
        <strain evidence="8 9">DSM 26723</strain>
    </source>
</reference>
<dbReference type="PANTHER" id="PTHR11804">
    <property type="entry name" value="PROTEASE M3 THIMET OLIGOPEPTIDASE-RELATED"/>
    <property type="match status" value="1"/>
</dbReference>
<dbReference type="Pfam" id="PF01432">
    <property type="entry name" value="Peptidase_M3"/>
    <property type="match status" value="1"/>
</dbReference>
<keyword evidence="3 6" id="KW-0378">Hydrolase</keyword>
<evidence type="ECO:0000256" key="4">
    <source>
        <dbReference type="ARBA" id="ARBA00022833"/>
    </source>
</evidence>
<evidence type="ECO:0000259" key="7">
    <source>
        <dbReference type="Pfam" id="PF01432"/>
    </source>
</evidence>
<evidence type="ECO:0000256" key="5">
    <source>
        <dbReference type="ARBA" id="ARBA00023049"/>
    </source>
</evidence>
<evidence type="ECO:0000256" key="1">
    <source>
        <dbReference type="ARBA" id="ARBA00022670"/>
    </source>
</evidence>
<keyword evidence="2 6" id="KW-0479">Metal-binding</keyword>
<dbReference type="GO" id="GO:0004222">
    <property type="term" value="F:metalloendopeptidase activity"/>
    <property type="evidence" value="ECO:0007669"/>
    <property type="project" value="InterPro"/>
</dbReference>
<dbReference type="InterPro" id="IPR001567">
    <property type="entry name" value="Pept_M3A_M3B_dom"/>
</dbReference>
<dbReference type="SUPFAM" id="SSF55486">
    <property type="entry name" value="Metalloproteases ('zincins'), catalytic domain"/>
    <property type="match status" value="1"/>
</dbReference>
<dbReference type="InterPro" id="IPR045090">
    <property type="entry name" value="Pept_M3A_M3B"/>
</dbReference>
<dbReference type="GO" id="GO:0006508">
    <property type="term" value="P:proteolysis"/>
    <property type="evidence" value="ECO:0007669"/>
    <property type="project" value="UniProtKB-KW"/>
</dbReference>
<sequence>MNEGIAGRTNRLATVSLFGLLLLGATGSAGDRSLDAAEQAYADMNDAYGAMSLIDSGLQSTWEGRDRAQWLERYSAKRAAVLASLQKIPADRLAGVDARAAQVMREAIDAAGSSPDSMAPTARCSDAQRRDLAPDALRQSLYGCFAELANSLRFENGLVTRVGAFDLLTRMEEPARRKALFFAFVPLWQSLNGNSEPQSPYRRMIAATSAAMSPEDSPINAAARTVGADAARIERWLEQILDTWRRVTDDEPIEPWDYRFVHGAAERELGPAIAREAMQPINERFYLDLGADLKRWGVLYDLDPRTGKAPLAYTDYVRRGREANGAWQPTLVRISGNYAHGGLGLLNELVHENGHAVHMMALRTRPAFMDLGDAVFYEAFADVPSWSVYEPAWQQKYLGVSATQERSLRSLYATVMLDVAWGLFDLRMLREPQRNPNEVWTEITHRYLHIVPHPELSWWAVRVQLVDSPGYMINYGLGSVITADIRKQITQNLGSVDAGNARWYPWLAEKVLASGQTQETSQLLRDFLGRPVSPQALLEQLERLRVPSN</sequence>
<evidence type="ECO:0000313" key="8">
    <source>
        <dbReference type="EMBL" id="MBB6095319.1"/>
    </source>
</evidence>
<dbReference type="Gene3D" id="1.10.1370.30">
    <property type="match status" value="1"/>
</dbReference>
<organism evidence="8 9">
    <name type="scientific">Povalibacter uvarum</name>
    <dbReference type="NCBI Taxonomy" id="732238"/>
    <lineage>
        <taxon>Bacteria</taxon>
        <taxon>Pseudomonadati</taxon>
        <taxon>Pseudomonadota</taxon>
        <taxon>Gammaproteobacteria</taxon>
        <taxon>Steroidobacterales</taxon>
        <taxon>Steroidobacteraceae</taxon>
        <taxon>Povalibacter</taxon>
    </lineage>
</organism>
<dbReference type="GO" id="GO:0006518">
    <property type="term" value="P:peptide metabolic process"/>
    <property type="evidence" value="ECO:0007669"/>
    <property type="project" value="TreeGrafter"/>
</dbReference>
<keyword evidence="5 6" id="KW-0482">Metalloprotease</keyword>
<comment type="similarity">
    <text evidence="6">Belongs to the peptidase M3 family.</text>
</comment>
<evidence type="ECO:0000256" key="2">
    <source>
        <dbReference type="ARBA" id="ARBA00022723"/>
    </source>
</evidence>
<evidence type="ECO:0000256" key="6">
    <source>
        <dbReference type="RuleBase" id="RU003435"/>
    </source>
</evidence>
<dbReference type="Proteomes" id="UP000588068">
    <property type="component" value="Unassembled WGS sequence"/>
</dbReference>
<dbReference type="EMBL" id="JACHHZ010000005">
    <property type="protein sequence ID" value="MBB6095319.1"/>
    <property type="molecule type" value="Genomic_DNA"/>
</dbReference>
<proteinExistence type="inferred from homology"/>
<protein>
    <recommendedName>
        <fullName evidence="7">Peptidase M3A/M3B catalytic domain-containing protein</fullName>
    </recommendedName>
</protein>
<evidence type="ECO:0000313" key="9">
    <source>
        <dbReference type="Proteomes" id="UP000588068"/>
    </source>
</evidence>
<feature type="domain" description="Peptidase M3A/M3B catalytic" evidence="7">
    <location>
        <begin position="300"/>
        <end position="541"/>
    </location>
</feature>
<name>A0A841HSN6_9GAMM</name>
<accession>A0A841HSN6</accession>
<dbReference type="PANTHER" id="PTHR11804:SF84">
    <property type="entry name" value="SACCHAROLYSIN"/>
    <property type="match status" value="1"/>
</dbReference>
<keyword evidence="9" id="KW-1185">Reference proteome</keyword>